<protein>
    <submittedName>
        <fullName evidence="10">ABC transporter permease</fullName>
    </submittedName>
</protein>
<dbReference type="InterPro" id="IPR035906">
    <property type="entry name" value="MetI-like_sf"/>
</dbReference>
<dbReference type="PROSITE" id="PS50928">
    <property type="entry name" value="ABC_TM1"/>
    <property type="match status" value="1"/>
</dbReference>
<dbReference type="GO" id="GO:0055085">
    <property type="term" value="P:transmembrane transport"/>
    <property type="evidence" value="ECO:0007669"/>
    <property type="project" value="InterPro"/>
</dbReference>
<keyword evidence="11" id="KW-1185">Reference proteome</keyword>
<dbReference type="GO" id="GO:0005886">
    <property type="term" value="C:plasma membrane"/>
    <property type="evidence" value="ECO:0007669"/>
    <property type="project" value="UniProtKB-SubCell"/>
</dbReference>
<feature type="transmembrane region" description="Helical" evidence="8">
    <location>
        <begin position="245"/>
        <end position="268"/>
    </location>
</feature>
<feature type="transmembrane region" description="Helical" evidence="8">
    <location>
        <begin position="95"/>
        <end position="116"/>
    </location>
</feature>
<evidence type="ECO:0000313" key="10">
    <source>
        <dbReference type="EMBL" id="TLQ01059.1"/>
    </source>
</evidence>
<accession>A0A5R9BKC7</accession>
<dbReference type="CDD" id="cd06261">
    <property type="entry name" value="TM_PBP2"/>
    <property type="match status" value="1"/>
</dbReference>
<evidence type="ECO:0000256" key="5">
    <source>
        <dbReference type="ARBA" id="ARBA00022692"/>
    </source>
</evidence>
<organism evidence="10 11">
    <name type="scientific">Nesterenkonia salmonea</name>
    <dbReference type="NCBI Taxonomy" id="1804987"/>
    <lineage>
        <taxon>Bacteria</taxon>
        <taxon>Bacillati</taxon>
        <taxon>Actinomycetota</taxon>
        <taxon>Actinomycetes</taxon>
        <taxon>Micrococcales</taxon>
        <taxon>Micrococcaceae</taxon>
        <taxon>Nesterenkonia</taxon>
    </lineage>
</organism>
<keyword evidence="7 8" id="KW-0472">Membrane</keyword>
<feature type="transmembrane region" description="Helical" evidence="8">
    <location>
        <begin position="187"/>
        <end position="209"/>
    </location>
</feature>
<dbReference type="InterPro" id="IPR000515">
    <property type="entry name" value="MetI-like"/>
</dbReference>
<keyword evidence="5 8" id="KW-0812">Transmembrane</keyword>
<dbReference type="PANTHER" id="PTHR42929:SF5">
    <property type="entry name" value="ABC TRANSPORTER PERMEASE PROTEIN"/>
    <property type="match status" value="1"/>
</dbReference>
<dbReference type="Pfam" id="PF00528">
    <property type="entry name" value="BPD_transp_1"/>
    <property type="match status" value="1"/>
</dbReference>
<evidence type="ECO:0000313" key="11">
    <source>
        <dbReference type="Proteomes" id="UP000310458"/>
    </source>
</evidence>
<comment type="caution">
    <text evidence="10">The sequence shown here is derived from an EMBL/GenBank/DDBJ whole genome shotgun (WGS) entry which is preliminary data.</text>
</comment>
<comment type="subcellular location">
    <subcellularLocation>
        <location evidence="1 8">Cell membrane</location>
        <topology evidence="1 8">Multi-pass membrane protein</topology>
    </subcellularLocation>
</comment>
<evidence type="ECO:0000256" key="3">
    <source>
        <dbReference type="ARBA" id="ARBA00022448"/>
    </source>
</evidence>
<keyword evidence="6 8" id="KW-1133">Transmembrane helix</keyword>
<dbReference type="PANTHER" id="PTHR42929">
    <property type="entry name" value="INNER MEMBRANE ABC TRANSPORTER PERMEASE PROTEIN YDCU-RELATED-RELATED"/>
    <property type="match status" value="1"/>
</dbReference>
<evidence type="ECO:0000256" key="4">
    <source>
        <dbReference type="ARBA" id="ARBA00022475"/>
    </source>
</evidence>
<dbReference type="Gene3D" id="1.10.3720.10">
    <property type="entry name" value="MetI-like"/>
    <property type="match status" value="1"/>
</dbReference>
<dbReference type="AlphaFoldDB" id="A0A5R9BKC7"/>
<keyword evidence="4" id="KW-1003">Cell membrane</keyword>
<evidence type="ECO:0000256" key="1">
    <source>
        <dbReference type="ARBA" id="ARBA00004651"/>
    </source>
</evidence>
<dbReference type="RefSeq" id="WP_138251684.1">
    <property type="nucleotide sequence ID" value="NZ_VAVZ01000002.1"/>
</dbReference>
<feature type="transmembrane region" description="Helical" evidence="8">
    <location>
        <begin position="68"/>
        <end position="88"/>
    </location>
</feature>
<evidence type="ECO:0000256" key="6">
    <source>
        <dbReference type="ARBA" id="ARBA00022989"/>
    </source>
</evidence>
<feature type="transmembrane region" description="Helical" evidence="8">
    <location>
        <begin position="145"/>
        <end position="166"/>
    </location>
</feature>
<dbReference type="EMBL" id="VAVZ01000002">
    <property type="protein sequence ID" value="TLQ01059.1"/>
    <property type="molecule type" value="Genomic_DNA"/>
</dbReference>
<name>A0A5R9BKC7_9MICC</name>
<evidence type="ECO:0000256" key="7">
    <source>
        <dbReference type="ARBA" id="ARBA00023136"/>
    </source>
</evidence>
<evidence type="ECO:0000256" key="8">
    <source>
        <dbReference type="RuleBase" id="RU363032"/>
    </source>
</evidence>
<gene>
    <name evidence="10" type="ORF">FEF26_01050</name>
</gene>
<evidence type="ECO:0000256" key="2">
    <source>
        <dbReference type="ARBA" id="ARBA00007069"/>
    </source>
</evidence>
<dbReference type="OrthoDB" id="9808619at2"/>
<comment type="similarity">
    <text evidence="2">Belongs to the binding-protein-dependent transport system permease family. CysTW subfamily.</text>
</comment>
<evidence type="ECO:0000259" key="9">
    <source>
        <dbReference type="PROSITE" id="PS50928"/>
    </source>
</evidence>
<sequence length="277" mass="31251">MKQFLRRSPELWLIMPVFMFMAVFYAYPLLNMLAGSFEGDEGGFTLAEYRAIFDSDLYLRVFLRSLEISFWVTLISLLISYPFAYFAVYSKYTLLLFGVVAMSMWLGIIIRSYGWMGVLGDGGVLNYFIGFLTEDTSTWLYNRSAVVIGMVHILMPYMVLPLFAVMRSIPDNVLMASKSLGARNFYTFLKIYVPLSMPGILAGCLLVFIQSIGFYVTPALIGGRSEVMIAQLIELQVRDLLNWPFASALAATLLVITAVSLLICSRFVPLKLLWGGR</sequence>
<dbReference type="Proteomes" id="UP000310458">
    <property type="component" value="Unassembled WGS sequence"/>
</dbReference>
<feature type="domain" description="ABC transmembrane type-1" evidence="9">
    <location>
        <begin position="62"/>
        <end position="264"/>
    </location>
</feature>
<proteinExistence type="inferred from homology"/>
<feature type="transmembrane region" description="Helical" evidence="8">
    <location>
        <begin position="12"/>
        <end position="30"/>
    </location>
</feature>
<dbReference type="SUPFAM" id="SSF161098">
    <property type="entry name" value="MetI-like"/>
    <property type="match status" value="1"/>
</dbReference>
<reference evidence="10 11" key="1">
    <citation type="submission" date="2019-05" db="EMBL/GenBank/DDBJ databases">
        <title>Nesterenkonia sp. GY074 isolated from the Southern Atlantic Ocean.</title>
        <authorList>
            <person name="Zhang G."/>
        </authorList>
    </citation>
    <scope>NUCLEOTIDE SEQUENCE [LARGE SCALE GENOMIC DNA]</scope>
    <source>
        <strain evidence="10 11">GY074</strain>
    </source>
</reference>
<keyword evidence="3 8" id="KW-0813">Transport</keyword>